<dbReference type="VEuPathDB" id="FungiDB:ASPWEDRAFT_168162"/>
<dbReference type="EMBL" id="KV878210">
    <property type="protein sequence ID" value="OJJ38239.1"/>
    <property type="molecule type" value="Genomic_DNA"/>
</dbReference>
<evidence type="ECO:0000313" key="1">
    <source>
        <dbReference type="EMBL" id="OJJ38239.1"/>
    </source>
</evidence>
<accession>A0A1L9RTI7</accession>
<proteinExistence type="predicted"/>
<dbReference type="AlphaFoldDB" id="A0A1L9RTI7"/>
<gene>
    <name evidence="1" type="ORF">ASPWEDRAFT_168162</name>
</gene>
<organism evidence="1 2">
    <name type="scientific">Aspergillus wentii DTO 134E9</name>
    <dbReference type="NCBI Taxonomy" id="1073089"/>
    <lineage>
        <taxon>Eukaryota</taxon>
        <taxon>Fungi</taxon>
        <taxon>Dikarya</taxon>
        <taxon>Ascomycota</taxon>
        <taxon>Pezizomycotina</taxon>
        <taxon>Eurotiomycetes</taxon>
        <taxon>Eurotiomycetidae</taxon>
        <taxon>Eurotiales</taxon>
        <taxon>Aspergillaceae</taxon>
        <taxon>Aspergillus</taxon>
        <taxon>Aspergillus subgen. Cremei</taxon>
    </lineage>
</organism>
<sequence length="57" mass="6684">MADTHKTVEEFDDAELAQLIQEIGRALGLQHFNAAAYCFLWMSDIERLREIRLRFCP</sequence>
<dbReference type="GeneID" id="63746107"/>
<protein>
    <submittedName>
        <fullName evidence="1">Uncharacterized protein</fullName>
    </submittedName>
</protein>
<name>A0A1L9RTI7_ASPWE</name>
<dbReference type="Proteomes" id="UP000184383">
    <property type="component" value="Unassembled WGS sequence"/>
</dbReference>
<keyword evidence="2" id="KW-1185">Reference proteome</keyword>
<reference evidence="2" key="1">
    <citation type="journal article" date="2017" name="Genome Biol.">
        <title>Comparative genomics reveals high biological diversity and specific adaptations in the industrially and medically important fungal genus Aspergillus.</title>
        <authorList>
            <person name="de Vries R.P."/>
            <person name="Riley R."/>
            <person name="Wiebenga A."/>
            <person name="Aguilar-Osorio G."/>
            <person name="Amillis S."/>
            <person name="Uchima C.A."/>
            <person name="Anderluh G."/>
            <person name="Asadollahi M."/>
            <person name="Askin M."/>
            <person name="Barry K."/>
            <person name="Battaglia E."/>
            <person name="Bayram O."/>
            <person name="Benocci T."/>
            <person name="Braus-Stromeyer S.A."/>
            <person name="Caldana C."/>
            <person name="Canovas D."/>
            <person name="Cerqueira G.C."/>
            <person name="Chen F."/>
            <person name="Chen W."/>
            <person name="Choi C."/>
            <person name="Clum A."/>
            <person name="Dos Santos R.A."/>
            <person name="Damasio A.R."/>
            <person name="Diallinas G."/>
            <person name="Emri T."/>
            <person name="Fekete E."/>
            <person name="Flipphi M."/>
            <person name="Freyberg S."/>
            <person name="Gallo A."/>
            <person name="Gournas C."/>
            <person name="Habgood R."/>
            <person name="Hainaut M."/>
            <person name="Harispe M.L."/>
            <person name="Henrissat B."/>
            <person name="Hilden K.S."/>
            <person name="Hope R."/>
            <person name="Hossain A."/>
            <person name="Karabika E."/>
            <person name="Karaffa L."/>
            <person name="Karanyi Z."/>
            <person name="Krasevec N."/>
            <person name="Kuo A."/>
            <person name="Kusch H."/>
            <person name="LaButti K."/>
            <person name="Lagendijk E.L."/>
            <person name="Lapidus A."/>
            <person name="Levasseur A."/>
            <person name="Lindquist E."/>
            <person name="Lipzen A."/>
            <person name="Logrieco A.F."/>
            <person name="MacCabe A."/>
            <person name="Maekelae M.R."/>
            <person name="Malavazi I."/>
            <person name="Melin P."/>
            <person name="Meyer V."/>
            <person name="Mielnichuk N."/>
            <person name="Miskei M."/>
            <person name="Molnar A.P."/>
            <person name="Mule G."/>
            <person name="Ngan C.Y."/>
            <person name="Orejas M."/>
            <person name="Orosz E."/>
            <person name="Ouedraogo J.P."/>
            <person name="Overkamp K.M."/>
            <person name="Park H.-S."/>
            <person name="Perrone G."/>
            <person name="Piumi F."/>
            <person name="Punt P.J."/>
            <person name="Ram A.F."/>
            <person name="Ramon A."/>
            <person name="Rauscher S."/>
            <person name="Record E."/>
            <person name="Riano-Pachon D.M."/>
            <person name="Robert V."/>
            <person name="Roehrig J."/>
            <person name="Ruller R."/>
            <person name="Salamov A."/>
            <person name="Salih N.S."/>
            <person name="Samson R.A."/>
            <person name="Sandor E."/>
            <person name="Sanguinetti M."/>
            <person name="Schuetze T."/>
            <person name="Sepcic K."/>
            <person name="Shelest E."/>
            <person name="Sherlock G."/>
            <person name="Sophianopoulou V."/>
            <person name="Squina F.M."/>
            <person name="Sun H."/>
            <person name="Susca A."/>
            <person name="Todd R.B."/>
            <person name="Tsang A."/>
            <person name="Unkles S.E."/>
            <person name="van de Wiele N."/>
            <person name="van Rossen-Uffink D."/>
            <person name="Oliveira J.V."/>
            <person name="Vesth T.C."/>
            <person name="Visser J."/>
            <person name="Yu J.-H."/>
            <person name="Zhou M."/>
            <person name="Andersen M.R."/>
            <person name="Archer D.B."/>
            <person name="Baker S.E."/>
            <person name="Benoit I."/>
            <person name="Brakhage A.A."/>
            <person name="Braus G.H."/>
            <person name="Fischer R."/>
            <person name="Frisvad J.C."/>
            <person name="Goldman G.H."/>
            <person name="Houbraken J."/>
            <person name="Oakley B."/>
            <person name="Pocsi I."/>
            <person name="Scazzocchio C."/>
            <person name="Seiboth B."/>
            <person name="vanKuyk P.A."/>
            <person name="Wortman J."/>
            <person name="Dyer P.S."/>
            <person name="Grigoriev I.V."/>
        </authorList>
    </citation>
    <scope>NUCLEOTIDE SEQUENCE [LARGE SCALE GENOMIC DNA]</scope>
    <source>
        <strain evidence="2">DTO 134E9</strain>
    </source>
</reference>
<dbReference type="RefSeq" id="XP_040691915.1">
    <property type="nucleotide sequence ID" value="XM_040830259.1"/>
</dbReference>
<evidence type="ECO:0000313" key="2">
    <source>
        <dbReference type="Proteomes" id="UP000184383"/>
    </source>
</evidence>